<gene>
    <name evidence="4" type="ORF">C7B43_11725</name>
</gene>
<evidence type="ECO:0000313" key="5">
    <source>
        <dbReference type="Proteomes" id="UP000242699"/>
    </source>
</evidence>
<evidence type="ECO:0000256" key="2">
    <source>
        <dbReference type="SAM" id="Phobius"/>
    </source>
</evidence>
<evidence type="ECO:0000259" key="3">
    <source>
        <dbReference type="PROSITE" id="PS50076"/>
    </source>
</evidence>
<dbReference type="SMART" id="SM00271">
    <property type="entry name" value="DnaJ"/>
    <property type="match status" value="1"/>
</dbReference>
<dbReference type="InterPro" id="IPR036869">
    <property type="entry name" value="J_dom_sf"/>
</dbReference>
<feature type="transmembrane region" description="Helical" evidence="2">
    <location>
        <begin position="239"/>
        <end position="258"/>
    </location>
</feature>
<dbReference type="Pfam" id="PF00226">
    <property type="entry name" value="DnaJ"/>
    <property type="match status" value="1"/>
</dbReference>
<sequence length="302" mass="34753">MVWVSGTSPILILSRNPEEMALNFPPLPAGFFRRKRYSRHLWHKHIIEKGMPAAISCGKRYSCHKPTGDTGSAQRRSVAVMTKRSPWTILGLQPTSDTEEIRQAYLSKVRQHHPDLYQEDSRARMVQEEQMKWINWAYTELMANPNTAFPESTEERRAPSASGKEETKPPWITCSWHGQPAGTHCSRCHAPLCPACPGFLQQSCAFHLRQASRTKFRRRVMGEWSGLFLIVGWGKLWPWPLPIILWTILGYLAVLGIVELRRFRYFGCLAWLFIPYSLVLAGLYRLYDGLSRWNQEAGNIPD</sequence>
<keyword evidence="2" id="KW-1133">Transmembrane helix</keyword>
<reference evidence="4 5" key="1">
    <citation type="journal article" date="2014" name="BMC Genomics">
        <title>Comparison of environmental and isolate Sulfobacillus genomes reveals diverse carbon, sulfur, nitrogen, and hydrogen metabolisms.</title>
        <authorList>
            <person name="Justice N.B."/>
            <person name="Norman A."/>
            <person name="Brown C.T."/>
            <person name="Singh A."/>
            <person name="Thomas B.C."/>
            <person name="Banfield J.F."/>
        </authorList>
    </citation>
    <scope>NUCLEOTIDE SEQUENCE [LARGE SCALE GENOMIC DNA]</scope>
    <source>
        <strain evidence="4">AMDSBA1</strain>
    </source>
</reference>
<evidence type="ECO:0000256" key="1">
    <source>
        <dbReference type="ARBA" id="ARBA00022705"/>
    </source>
</evidence>
<keyword evidence="2" id="KW-0812">Transmembrane</keyword>
<dbReference type="SUPFAM" id="SSF46565">
    <property type="entry name" value="Chaperone J-domain"/>
    <property type="match status" value="1"/>
</dbReference>
<name>A0A2T2WYT5_9FIRM</name>
<dbReference type="CDD" id="cd06257">
    <property type="entry name" value="DnaJ"/>
    <property type="match status" value="1"/>
</dbReference>
<comment type="caution">
    <text evidence="4">The sequence shown here is derived from an EMBL/GenBank/DDBJ whole genome shotgun (WGS) entry which is preliminary data.</text>
</comment>
<dbReference type="Gene3D" id="1.10.287.110">
    <property type="entry name" value="DnaJ domain"/>
    <property type="match status" value="1"/>
</dbReference>
<protein>
    <recommendedName>
        <fullName evidence="3">J domain-containing protein</fullName>
    </recommendedName>
</protein>
<accession>A0A2T2WYT5</accession>
<dbReference type="PROSITE" id="PS50076">
    <property type="entry name" value="DNAJ_2"/>
    <property type="match status" value="1"/>
</dbReference>
<dbReference type="GO" id="GO:0006260">
    <property type="term" value="P:DNA replication"/>
    <property type="evidence" value="ECO:0007669"/>
    <property type="project" value="UniProtKB-KW"/>
</dbReference>
<proteinExistence type="predicted"/>
<evidence type="ECO:0000313" key="4">
    <source>
        <dbReference type="EMBL" id="PSR27407.1"/>
    </source>
</evidence>
<dbReference type="AlphaFoldDB" id="A0A2T2WYT5"/>
<organism evidence="4 5">
    <name type="scientific">Sulfobacillus benefaciens</name>
    <dbReference type="NCBI Taxonomy" id="453960"/>
    <lineage>
        <taxon>Bacteria</taxon>
        <taxon>Bacillati</taxon>
        <taxon>Bacillota</taxon>
        <taxon>Clostridia</taxon>
        <taxon>Eubacteriales</taxon>
        <taxon>Clostridiales Family XVII. Incertae Sedis</taxon>
        <taxon>Sulfobacillus</taxon>
    </lineage>
</organism>
<feature type="domain" description="J" evidence="3">
    <location>
        <begin position="85"/>
        <end position="163"/>
    </location>
</feature>
<dbReference type="Proteomes" id="UP000242699">
    <property type="component" value="Unassembled WGS sequence"/>
</dbReference>
<dbReference type="InterPro" id="IPR001623">
    <property type="entry name" value="DnaJ_domain"/>
</dbReference>
<dbReference type="EMBL" id="PXYT01000026">
    <property type="protein sequence ID" value="PSR27407.1"/>
    <property type="molecule type" value="Genomic_DNA"/>
</dbReference>
<keyword evidence="1" id="KW-0235">DNA replication</keyword>
<keyword evidence="2" id="KW-0472">Membrane</keyword>
<feature type="transmembrane region" description="Helical" evidence="2">
    <location>
        <begin position="265"/>
        <end position="287"/>
    </location>
</feature>